<dbReference type="EMBL" id="CAXDID020000521">
    <property type="protein sequence ID" value="CAL6099563.1"/>
    <property type="molecule type" value="Genomic_DNA"/>
</dbReference>
<keyword evidence="4" id="KW-1185">Reference proteome</keyword>
<accession>A0AA86TQQ9</accession>
<reference evidence="2" key="1">
    <citation type="submission" date="2023-06" db="EMBL/GenBank/DDBJ databases">
        <authorList>
            <person name="Kurt Z."/>
        </authorList>
    </citation>
    <scope>NUCLEOTIDE SEQUENCE</scope>
</reference>
<evidence type="ECO:0000256" key="1">
    <source>
        <dbReference type="SAM" id="Coils"/>
    </source>
</evidence>
<evidence type="ECO:0000313" key="2">
    <source>
        <dbReference type="EMBL" id="CAI9924835.1"/>
    </source>
</evidence>
<sequence length="1329" mass="139338">MQALLSHQSNFFQMLAYSQISLKNSRQFFSSQICSNINVGNKLIGYCLKESYLSSRVQSGSVTHSPGNQVHYTLYATKAQDFQMHVTYQMADLPSFALFGLTQSLQLQNSNFSVYVPQQLAQGALVCFQCDVNASTTDFLFSASGQNISGLVMTPFKILVLDNSFAQFRLNGVNVGGVLLNGSGIDLSLVECNISGHITSQNVSGSIAAFVGIITVHASNVKVCANVGRFGQGSVNAVGITDICNLCKDSIYAYGLCVKAFNNSYYNNQQLVCLDSFYFDGEECSCREGQVANGTSCVKILNSVNSLIQNITDLESQMNQMQDIISSLVKQINCTNSGKQYIGDSCVDVSCPILGQKPVNGICQCTNTNAIVQDNICVCPQFSTLIGFVCTGPENSVLINGTFKCVGDLIMQAGVCSCPTAGAAFYNGACTCGVNGQNTSNMCSCPANSVLVSGVCTCNISGQTMKSGACVCTTSGAFVNNGACTCGVNGVNNSNICSCPTNSVLVGNACTCNVISGQTMVSGACACSTFGAFVSGSACTCGVNGLNNSNTCNCPANSALVSGVCTCNVILGQTMKSGVCSCNTTGAFVSNGACTCGVDSLNMSNTCSCPASSSLVGGKCTCSITGQTVQAGACACFTSGAFVSNGACTCGTNSLNTSNVCSCPANSVLFSGVCTCNISGQSMQSGACVCPSGQSLVNGVCSAAVIINGSDSTFQCSQSVYVTTFDIQTATNPLPTPLSFSQYQIFASSSVVTNAFIDISDNVYTTVNPLFQSQTSFTNIKIQIGTQTMTSGSILAPETTATITINQMNILSKAGTTLTLSSWLNILVASSTNTKISTLLVNLNFAMSTGSITLINTASGTMNITGYVILGNYQSSSTVAMISVTVSSGIVNISQVSFKPTVYNVGNSSSYLFGNITSNSFSVSNVAIIIGNSSYQQVLTSVSSTSTNIYQFGGIITNIIGSSKVFISNVISDCYLQISTNYVYQSGFIVGYVQVSSISVSITNLCLQQKITSTTQSFGHLGLIGINLGNSQLQQVLITVSAQGTKFGNFGLIGYNQGNSSLLQIIVTISAQGTNFQYFGLVGYQYENSLYAEVVNARTIIILSNNTGSYVGALFGFQAAINCSIQNASVFNSSIISSSYVGGLIGYYYYYNNNNISIQNSTVSQSNISGSSSAVGGLIGYCYSDYNDRNSNISIQNSTVQQSNISGLNNVGGFIGYQYTYAAPNSSYTTMNTSTLLIQNSNIFQNNISGSQIGGFIGNSTNYKTTITGCKIQQVRITAQNSYVGIVFGYNYGLNTFTFSSSSSIFNYINNVLQQDCATFSNAFTKIGC</sequence>
<protein>
    <submittedName>
        <fullName evidence="2">Uncharacterized protein</fullName>
    </submittedName>
</protein>
<organism evidence="2">
    <name type="scientific">Hexamita inflata</name>
    <dbReference type="NCBI Taxonomy" id="28002"/>
    <lineage>
        <taxon>Eukaryota</taxon>
        <taxon>Metamonada</taxon>
        <taxon>Diplomonadida</taxon>
        <taxon>Hexamitidae</taxon>
        <taxon>Hexamitinae</taxon>
        <taxon>Hexamita</taxon>
    </lineage>
</organism>
<dbReference type="Proteomes" id="UP001642409">
    <property type="component" value="Unassembled WGS sequence"/>
</dbReference>
<dbReference type="EMBL" id="CATOUU010000324">
    <property type="protein sequence ID" value="CAI9924835.1"/>
    <property type="molecule type" value="Genomic_DNA"/>
</dbReference>
<gene>
    <name evidence="2" type="ORF">HINF_LOCUS12480</name>
    <name evidence="3" type="ORF">HINF_LOCUS70141</name>
</gene>
<proteinExistence type="predicted"/>
<keyword evidence="1" id="KW-0175">Coiled coil</keyword>
<reference evidence="3 4" key="2">
    <citation type="submission" date="2024-07" db="EMBL/GenBank/DDBJ databases">
        <authorList>
            <person name="Akdeniz Z."/>
        </authorList>
    </citation>
    <scope>NUCLEOTIDE SEQUENCE [LARGE SCALE GENOMIC DNA]</scope>
</reference>
<dbReference type="Gene3D" id="2.160.20.110">
    <property type="match status" value="1"/>
</dbReference>
<name>A0AA86TQQ9_9EUKA</name>
<comment type="caution">
    <text evidence="2">The sequence shown here is derived from an EMBL/GenBank/DDBJ whole genome shotgun (WGS) entry which is preliminary data.</text>
</comment>
<feature type="coiled-coil region" evidence="1">
    <location>
        <begin position="304"/>
        <end position="331"/>
    </location>
</feature>
<evidence type="ECO:0000313" key="3">
    <source>
        <dbReference type="EMBL" id="CAL6099563.1"/>
    </source>
</evidence>
<evidence type="ECO:0000313" key="4">
    <source>
        <dbReference type="Proteomes" id="UP001642409"/>
    </source>
</evidence>